<feature type="domain" description="ATP-grasp" evidence="2">
    <location>
        <begin position="113"/>
        <end position="338"/>
    </location>
</feature>
<dbReference type="Proteomes" id="UP001285921">
    <property type="component" value="Unassembled WGS sequence"/>
</dbReference>
<evidence type="ECO:0000313" key="3">
    <source>
        <dbReference type="EMBL" id="GMK46801.1"/>
    </source>
</evidence>
<organism evidence="3 4">
    <name type="scientific">Paenibacillus glycanilyticus</name>
    <dbReference type="NCBI Taxonomy" id="126569"/>
    <lineage>
        <taxon>Bacteria</taxon>
        <taxon>Bacillati</taxon>
        <taxon>Bacillota</taxon>
        <taxon>Bacilli</taxon>
        <taxon>Bacillales</taxon>
        <taxon>Paenibacillaceae</taxon>
        <taxon>Paenibacillus</taxon>
    </lineage>
</organism>
<comment type="caution">
    <text evidence="3">The sequence shown here is derived from an EMBL/GenBank/DDBJ whole genome shotgun (WGS) entry which is preliminary data.</text>
</comment>
<dbReference type="Pfam" id="PF14398">
    <property type="entry name" value="ATPgrasp_YheCD"/>
    <property type="match status" value="1"/>
</dbReference>
<gene>
    <name evidence="3" type="ORF">PghCCS26_39300</name>
</gene>
<dbReference type="InterPro" id="IPR026838">
    <property type="entry name" value="YheC/D"/>
</dbReference>
<protein>
    <recommendedName>
        <fullName evidence="2">ATP-grasp domain-containing protein</fullName>
    </recommendedName>
</protein>
<evidence type="ECO:0000259" key="2">
    <source>
        <dbReference type="PROSITE" id="PS50975"/>
    </source>
</evidence>
<dbReference type="PANTHER" id="PTHR21621:SF0">
    <property type="entry name" value="BETA-CITRYLGLUTAMATE SYNTHASE B-RELATED"/>
    <property type="match status" value="1"/>
</dbReference>
<keyword evidence="4" id="KW-1185">Reference proteome</keyword>
<reference evidence="3 4" key="1">
    <citation type="submission" date="2023-05" db="EMBL/GenBank/DDBJ databases">
        <title>Draft genome of Paenibacillus sp. CCS26.</title>
        <authorList>
            <person name="Akita H."/>
            <person name="Shinto Y."/>
            <person name="Kimura Z."/>
        </authorList>
    </citation>
    <scope>NUCLEOTIDE SEQUENCE [LARGE SCALE GENOMIC DNA]</scope>
    <source>
        <strain evidence="3 4">CCS26</strain>
    </source>
</reference>
<dbReference type="InterPro" id="IPR011761">
    <property type="entry name" value="ATP-grasp"/>
</dbReference>
<evidence type="ECO:0000256" key="1">
    <source>
        <dbReference type="PROSITE-ProRule" id="PRU00409"/>
    </source>
</evidence>
<dbReference type="EMBL" id="BTCL01000015">
    <property type="protein sequence ID" value="GMK46801.1"/>
    <property type="molecule type" value="Genomic_DNA"/>
</dbReference>
<dbReference type="PROSITE" id="PS50975">
    <property type="entry name" value="ATP_GRASP"/>
    <property type="match status" value="1"/>
</dbReference>
<evidence type="ECO:0000313" key="4">
    <source>
        <dbReference type="Proteomes" id="UP001285921"/>
    </source>
</evidence>
<sequence>MVATLGIMWDRMNTRVFKWQAKAIRAAGFDRLLLFKPNHVDRRNRTVAGWVYDNNHWRYEPKSPYPSIIYDRGIYSGRMLQEARQVKENIGIPFAGDWLGNDKWSIHKHLSVNSRLRPYLIPTLLLSHNQAVHTMLQKYNKVIIKPLGTHKGTGILKLSYRNGKYVIEENKKQRLPLSKEGLQRKLAQLRSKRNYLVQKWVDITDASNRVYDIRVLIQKNELGQWHLTGMGVRLGKAGNITSNLATEGSAKEIISFLTKQFGHTRALRLEQKLRELAFEIATQLERSFQKRLVELGLDFGIDRQSHIWIIEANAIPGKEVFKRATSPKVFKQSLQLPIYYAGFLHRKISGRRVRRRR</sequence>
<dbReference type="Gene3D" id="3.30.470.20">
    <property type="entry name" value="ATP-grasp fold, B domain"/>
    <property type="match status" value="1"/>
</dbReference>
<keyword evidence="1" id="KW-0067">ATP-binding</keyword>
<keyword evidence="1" id="KW-0547">Nucleotide-binding</keyword>
<dbReference type="SUPFAM" id="SSF56059">
    <property type="entry name" value="Glutathione synthetase ATP-binding domain-like"/>
    <property type="match status" value="1"/>
</dbReference>
<accession>A0ABQ6NNY3</accession>
<proteinExistence type="predicted"/>
<dbReference type="PANTHER" id="PTHR21621">
    <property type="entry name" value="RIBOSOMAL PROTEIN S6 MODIFICATION PROTEIN"/>
    <property type="match status" value="1"/>
</dbReference>
<name>A0ABQ6NNY3_9BACL</name>